<reference evidence="3" key="1">
    <citation type="submission" date="2019-03" db="EMBL/GenBank/DDBJ databases">
        <title>Afifella sp. nov., isolated from activated sludge.</title>
        <authorList>
            <person name="Li Q."/>
            <person name="Liu Y."/>
        </authorList>
    </citation>
    <scope>NUCLEOTIDE SEQUENCE</scope>
    <source>
        <strain evidence="3">L72</strain>
    </source>
</reference>
<dbReference type="InterPro" id="IPR020845">
    <property type="entry name" value="AMP-binding_CS"/>
</dbReference>
<sequence length="518" mass="55869">MRVEQFLRASAARCPEKIALVAGGRRMSFAALDEESDRLAAALRARGVARGDRVLVFMENCREAVVGIFAILKAGAVFSPVNPSTKADKLAYVIGNCRPAALLVQARLVPVAAAALEEARSDALVVAAGGAPAVLGFEEAIEGSGRIDASEPAGIELDLAMLIYTSGSTGFPKGVMMTHQNVVAAATSITTYLENRPDDIVLNVLPISFDYGLYQVLMAAKVGMTLVLEKSFAFPQAILARIAEEKVTGFPLVPTMAALLLQMRDLAPGALPSLRYITNTAAALPPAHIERLQALFPTARLFSMYGLTECKRCTYLPPEQLAVRPGSVGIAIPGTEAYVAGDDGARLPPGETGELVIRGPHVMKGYWEDERATDRALRPGPYPWEKVLHTGDLFRTDSEGFLYFVGRKDDIIKTRGEKVSPKEVENVLYALPGLREAAVIGVPDPILGQALHAVIAVEPDADLTEQEVIRHCARNLEDFMVPRRVTFRHELPKTTTGKISRRLVALQILEPGTLEAAE</sequence>
<proteinExistence type="predicted"/>
<accession>A0A964T6Z2</accession>
<dbReference type="Gene3D" id="3.30.300.30">
    <property type="match status" value="1"/>
</dbReference>
<evidence type="ECO:0000259" key="1">
    <source>
        <dbReference type="Pfam" id="PF00501"/>
    </source>
</evidence>
<dbReference type="OrthoDB" id="9803968at2"/>
<dbReference type="Pfam" id="PF00501">
    <property type="entry name" value="AMP-binding"/>
    <property type="match status" value="1"/>
</dbReference>
<dbReference type="InterPro" id="IPR050237">
    <property type="entry name" value="ATP-dep_AMP-bd_enzyme"/>
</dbReference>
<dbReference type="InterPro" id="IPR045851">
    <property type="entry name" value="AMP-bd_C_sf"/>
</dbReference>
<evidence type="ECO:0000313" key="4">
    <source>
        <dbReference type="Proteomes" id="UP000773614"/>
    </source>
</evidence>
<protein>
    <submittedName>
        <fullName evidence="3">AMP-dependent synthetase</fullName>
    </submittedName>
</protein>
<gene>
    <name evidence="3" type="ORF">E4O86_17730</name>
</gene>
<dbReference type="PANTHER" id="PTHR43767">
    <property type="entry name" value="LONG-CHAIN-FATTY-ACID--COA LIGASE"/>
    <property type="match status" value="1"/>
</dbReference>
<dbReference type="EMBL" id="SPKJ01000080">
    <property type="protein sequence ID" value="MYZ49554.1"/>
    <property type="molecule type" value="Genomic_DNA"/>
</dbReference>
<feature type="domain" description="AMP-binding enzyme C-terminal" evidence="2">
    <location>
        <begin position="423"/>
        <end position="498"/>
    </location>
</feature>
<dbReference type="PROSITE" id="PS00455">
    <property type="entry name" value="AMP_BINDING"/>
    <property type="match status" value="1"/>
</dbReference>
<organism evidence="3 4">
    <name type="scientific">Propylenella binzhouense</name>
    <dbReference type="NCBI Taxonomy" id="2555902"/>
    <lineage>
        <taxon>Bacteria</taxon>
        <taxon>Pseudomonadati</taxon>
        <taxon>Pseudomonadota</taxon>
        <taxon>Alphaproteobacteria</taxon>
        <taxon>Hyphomicrobiales</taxon>
        <taxon>Propylenellaceae</taxon>
        <taxon>Propylenella</taxon>
    </lineage>
</organism>
<evidence type="ECO:0000259" key="2">
    <source>
        <dbReference type="Pfam" id="PF13193"/>
    </source>
</evidence>
<dbReference type="Gene3D" id="3.40.50.12780">
    <property type="entry name" value="N-terminal domain of ligase-like"/>
    <property type="match status" value="1"/>
</dbReference>
<dbReference type="Proteomes" id="UP000773614">
    <property type="component" value="Unassembled WGS sequence"/>
</dbReference>
<dbReference type="AlphaFoldDB" id="A0A964T6Z2"/>
<name>A0A964T6Z2_9HYPH</name>
<dbReference type="PANTHER" id="PTHR43767:SF10">
    <property type="entry name" value="SURFACTIN SYNTHASE SUBUNIT 1"/>
    <property type="match status" value="1"/>
</dbReference>
<comment type="caution">
    <text evidence="3">The sequence shown here is derived from an EMBL/GenBank/DDBJ whole genome shotgun (WGS) entry which is preliminary data.</text>
</comment>
<dbReference type="RefSeq" id="WP_161141893.1">
    <property type="nucleotide sequence ID" value="NZ_SPKJ01000080.1"/>
</dbReference>
<feature type="domain" description="AMP-dependent synthetase/ligase" evidence="1">
    <location>
        <begin position="8"/>
        <end position="367"/>
    </location>
</feature>
<dbReference type="InterPro" id="IPR025110">
    <property type="entry name" value="AMP-bd_C"/>
</dbReference>
<evidence type="ECO:0000313" key="3">
    <source>
        <dbReference type="EMBL" id="MYZ49554.1"/>
    </source>
</evidence>
<dbReference type="InterPro" id="IPR042099">
    <property type="entry name" value="ANL_N_sf"/>
</dbReference>
<dbReference type="SUPFAM" id="SSF56801">
    <property type="entry name" value="Acetyl-CoA synthetase-like"/>
    <property type="match status" value="1"/>
</dbReference>
<keyword evidence="4" id="KW-1185">Reference proteome</keyword>
<dbReference type="Pfam" id="PF13193">
    <property type="entry name" value="AMP-binding_C"/>
    <property type="match status" value="1"/>
</dbReference>
<dbReference type="GO" id="GO:0016877">
    <property type="term" value="F:ligase activity, forming carbon-sulfur bonds"/>
    <property type="evidence" value="ECO:0007669"/>
    <property type="project" value="UniProtKB-ARBA"/>
</dbReference>
<dbReference type="InterPro" id="IPR000873">
    <property type="entry name" value="AMP-dep_synth/lig_dom"/>
</dbReference>